<sequence>MRSSDDERDHLFHLASHRPPPAEGVARLVPAPAAAADVHERRPGLLS</sequence>
<evidence type="ECO:0000313" key="2">
    <source>
        <dbReference type="EMBL" id="MFC5828653.1"/>
    </source>
</evidence>
<protein>
    <submittedName>
        <fullName evidence="2">Uncharacterized protein</fullName>
    </submittedName>
</protein>
<evidence type="ECO:0000256" key="1">
    <source>
        <dbReference type="SAM" id="MobiDB-lite"/>
    </source>
</evidence>
<keyword evidence="3" id="KW-1185">Reference proteome</keyword>
<gene>
    <name evidence="2" type="ORF">ACFPZ3_32700</name>
</gene>
<organism evidence="2 3">
    <name type="scientific">Nonomuraea insulae</name>
    <dbReference type="NCBI Taxonomy" id="1616787"/>
    <lineage>
        <taxon>Bacteria</taxon>
        <taxon>Bacillati</taxon>
        <taxon>Actinomycetota</taxon>
        <taxon>Actinomycetes</taxon>
        <taxon>Streptosporangiales</taxon>
        <taxon>Streptosporangiaceae</taxon>
        <taxon>Nonomuraea</taxon>
    </lineage>
</organism>
<name>A0ABW1CUR9_9ACTN</name>
<feature type="region of interest" description="Disordered" evidence="1">
    <location>
        <begin position="1"/>
        <end position="24"/>
    </location>
</feature>
<reference evidence="3" key="1">
    <citation type="journal article" date="2019" name="Int. J. Syst. Evol. Microbiol.">
        <title>The Global Catalogue of Microorganisms (GCM) 10K type strain sequencing project: providing services to taxonomists for standard genome sequencing and annotation.</title>
        <authorList>
            <consortium name="The Broad Institute Genomics Platform"/>
            <consortium name="The Broad Institute Genome Sequencing Center for Infectious Disease"/>
            <person name="Wu L."/>
            <person name="Ma J."/>
        </authorList>
    </citation>
    <scope>NUCLEOTIDE SEQUENCE [LARGE SCALE GENOMIC DNA]</scope>
    <source>
        <strain evidence="3">CCUG 53903</strain>
    </source>
</reference>
<comment type="caution">
    <text evidence="2">The sequence shown here is derived from an EMBL/GenBank/DDBJ whole genome shotgun (WGS) entry which is preliminary data.</text>
</comment>
<evidence type="ECO:0000313" key="3">
    <source>
        <dbReference type="Proteomes" id="UP001596058"/>
    </source>
</evidence>
<dbReference type="EMBL" id="JBHSPA010000039">
    <property type="protein sequence ID" value="MFC5828653.1"/>
    <property type="molecule type" value="Genomic_DNA"/>
</dbReference>
<feature type="compositionally biased region" description="Basic and acidic residues" evidence="1">
    <location>
        <begin position="1"/>
        <end position="12"/>
    </location>
</feature>
<dbReference type="RefSeq" id="WP_379518157.1">
    <property type="nucleotide sequence ID" value="NZ_JBHSPA010000039.1"/>
</dbReference>
<proteinExistence type="predicted"/>
<dbReference type="Proteomes" id="UP001596058">
    <property type="component" value="Unassembled WGS sequence"/>
</dbReference>
<accession>A0ABW1CUR9</accession>